<dbReference type="Gene3D" id="3.10.450.50">
    <property type="match status" value="1"/>
</dbReference>
<proteinExistence type="predicted"/>
<dbReference type="Proteomes" id="UP001139319">
    <property type="component" value="Unassembled WGS sequence"/>
</dbReference>
<evidence type="ECO:0000313" key="1">
    <source>
        <dbReference type="EMBL" id="MCP8899303.1"/>
    </source>
</evidence>
<dbReference type="EMBL" id="JAMFTH010000001">
    <property type="protein sequence ID" value="MCP8899303.1"/>
    <property type="molecule type" value="Genomic_DNA"/>
</dbReference>
<evidence type="ECO:0000313" key="2">
    <source>
        <dbReference type="Proteomes" id="UP001139319"/>
    </source>
</evidence>
<dbReference type="AlphaFoldDB" id="A0A9X2I219"/>
<organism evidence="1 2">
    <name type="scientific">Gilvimarinus xylanilyticus</name>
    <dbReference type="NCBI Taxonomy" id="2944139"/>
    <lineage>
        <taxon>Bacteria</taxon>
        <taxon>Pseudomonadati</taxon>
        <taxon>Pseudomonadota</taxon>
        <taxon>Gammaproteobacteria</taxon>
        <taxon>Cellvibrionales</taxon>
        <taxon>Cellvibrionaceae</taxon>
        <taxon>Gilvimarinus</taxon>
    </lineage>
</organism>
<comment type="caution">
    <text evidence="1">The sequence shown here is derived from an EMBL/GenBank/DDBJ whole genome shotgun (WGS) entry which is preliminary data.</text>
</comment>
<dbReference type="RefSeq" id="WP_253967556.1">
    <property type="nucleotide sequence ID" value="NZ_JAMFTH010000001.1"/>
</dbReference>
<gene>
    <name evidence="1" type="ORF">M6D89_08355</name>
</gene>
<name>A0A9X2I219_9GAMM</name>
<reference evidence="1" key="1">
    <citation type="submission" date="2022-05" db="EMBL/GenBank/DDBJ databases">
        <authorList>
            <person name="Sun H.-N."/>
        </authorList>
    </citation>
    <scope>NUCLEOTIDE SEQUENCE</scope>
    <source>
        <strain evidence="1">HB14</strain>
    </source>
</reference>
<reference evidence="1" key="2">
    <citation type="submission" date="2023-01" db="EMBL/GenBank/DDBJ databases">
        <title>Gilvimarinus xylanilyticus HB14 isolated from Caulerpa lentillifera aquaculture base in Hainan, China.</title>
        <authorList>
            <person name="Zhang Y.-J."/>
        </authorList>
    </citation>
    <scope>NUCLEOTIDE SEQUENCE</scope>
    <source>
        <strain evidence="1">HB14</strain>
    </source>
</reference>
<keyword evidence="2" id="KW-1185">Reference proteome</keyword>
<accession>A0A9X2I219</accession>
<protein>
    <submittedName>
        <fullName evidence="1">Nuclear transport factor 2 family protein</fullName>
    </submittedName>
</protein>
<sequence length="123" mass="13466">MKLEIILSGQCKNSPKNQRVETIAVALLVGDTKAASTLLSHDCVWHLADGQTLTGEDIHVYLTQRQPPGSVTITHVITLGKSGAVNARLNIGNTQYRQCDIFDFTNAKGQSIKQVTTYRTLLD</sequence>